<dbReference type="Proteomes" id="UP000001072">
    <property type="component" value="Unassembled WGS sequence"/>
</dbReference>
<keyword evidence="5" id="KW-0378">Hydrolase</keyword>
<dbReference type="EC" id="3.1.2.22" evidence="2"/>
<dbReference type="Gene3D" id="3.40.50.1820">
    <property type="entry name" value="alpha/beta hydrolase"/>
    <property type="match status" value="1"/>
</dbReference>
<sequence>MSSNTTKKTAVVIFSHGLGDTSRGWTFLVEQFHSRMPWIKWVLPDAPVQPVTLNGGLQMPSWFDIVALDPAAPEDQKGLLESVALINQYVQREIDNGIPPERIIVGGFSQGATIGILTGLTSPHKLAGAVSLSGFLQLADQLKQLRKPHSVSLPVFWGHGTDDPLVRYDWGQESVDFLVKTLGMKRVDFKTYQGLTHSASPKEIEDMMAWIGSKLPQTA</sequence>
<evidence type="ECO:0000256" key="3">
    <source>
        <dbReference type="ARBA" id="ARBA00014923"/>
    </source>
</evidence>
<dbReference type="PANTHER" id="PTHR10655:SF17">
    <property type="entry name" value="LYSOPHOSPHOLIPASE-LIKE PROTEIN 1"/>
    <property type="match status" value="1"/>
</dbReference>
<dbReference type="eggNOG" id="KOG2112">
    <property type="taxonomic scope" value="Eukaryota"/>
</dbReference>
<keyword evidence="6" id="KW-0443">Lipid metabolism</keyword>
<dbReference type="SUPFAM" id="SSF53474">
    <property type="entry name" value="alpha/beta-Hydrolases"/>
    <property type="match status" value="1"/>
</dbReference>
<dbReference type="OrthoDB" id="2418081at2759"/>
<dbReference type="GO" id="GO:0008474">
    <property type="term" value="F:palmitoyl-(protein) hydrolase activity"/>
    <property type="evidence" value="ECO:0007669"/>
    <property type="project" value="UniProtKB-EC"/>
</dbReference>
<dbReference type="RefSeq" id="XP_007413749.1">
    <property type="nucleotide sequence ID" value="XM_007413687.1"/>
</dbReference>
<dbReference type="AlphaFoldDB" id="F4RXF3"/>
<dbReference type="VEuPathDB" id="FungiDB:MELLADRAFT_65978"/>
<comment type="function">
    <text evidence="7">Hydrolyzes fatty acids from S-acylated cysteine residues in proteins with a strong preference for palmitoylated G-alpha proteins over other acyl substrates. Mediates the deacylation of G-alpha proteins such as GPA1 in vivo, but has weak or no activity toward palmitoylated Ras proteins. Has weak lysophospholipase activity in vitro; however such activity may not exist in vivo.</text>
</comment>
<dbReference type="GO" id="GO:0005737">
    <property type="term" value="C:cytoplasm"/>
    <property type="evidence" value="ECO:0007669"/>
    <property type="project" value="TreeGrafter"/>
</dbReference>
<feature type="domain" description="Phospholipase/carboxylesterase/thioesterase" evidence="10">
    <location>
        <begin position="3"/>
        <end position="211"/>
    </location>
</feature>
<evidence type="ECO:0000313" key="12">
    <source>
        <dbReference type="Proteomes" id="UP000001072"/>
    </source>
</evidence>
<reference evidence="12" key="1">
    <citation type="journal article" date="2011" name="Proc. Natl. Acad. Sci. U.S.A.">
        <title>Obligate biotrophy features unraveled by the genomic analysis of rust fungi.</title>
        <authorList>
            <person name="Duplessis S."/>
            <person name="Cuomo C.A."/>
            <person name="Lin Y.-C."/>
            <person name="Aerts A."/>
            <person name="Tisserant E."/>
            <person name="Veneault-Fourrey C."/>
            <person name="Joly D.L."/>
            <person name="Hacquard S."/>
            <person name="Amselem J."/>
            <person name="Cantarel B.L."/>
            <person name="Chiu R."/>
            <person name="Coutinho P.M."/>
            <person name="Feau N."/>
            <person name="Field M."/>
            <person name="Frey P."/>
            <person name="Gelhaye E."/>
            <person name="Goldberg J."/>
            <person name="Grabherr M.G."/>
            <person name="Kodira C.D."/>
            <person name="Kohler A."/>
            <person name="Kuees U."/>
            <person name="Lindquist E.A."/>
            <person name="Lucas S.M."/>
            <person name="Mago R."/>
            <person name="Mauceli E."/>
            <person name="Morin E."/>
            <person name="Murat C."/>
            <person name="Pangilinan J.L."/>
            <person name="Park R."/>
            <person name="Pearson M."/>
            <person name="Quesneville H."/>
            <person name="Rouhier N."/>
            <person name="Sakthikumar S."/>
            <person name="Salamov A.A."/>
            <person name="Schmutz J."/>
            <person name="Selles B."/>
            <person name="Shapiro H."/>
            <person name="Tanguay P."/>
            <person name="Tuskan G.A."/>
            <person name="Henrissat B."/>
            <person name="Van de Peer Y."/>
            <person name="Rouze P."/>
            <person name="Ellis J.G."/>
            <person name="Dodds P.N."/>
            <person name="Schein J.E."/>
            <person name="Zhong S."/>
            <person name="Hamelin R.C."/>
            <person name="Grigoriev I.V."/>
            <person name="Szabo L.J."/>
            <person name="Martin F."/>
        </authorList>
    </citation>
    <scope>NUCLEOTIDE SEQUENCE [LARGE SCALE GENOMIC DNA]</scope>
    <source>
        <strain evidence="12">98AG31 / pathotype 3-4-7</strain>
    </source>
</reference>
<protein>
    <recommendedName>
        <fullName evidence="3">Acyl-protein thioesterase 1</fullName>
        <ecNumber evidence="2">3.1.2.22</ecNumber>
    </recommendedName>
    <alternativeName>
        <fullName evidence="8">Palmitoyl-protein hydrolase</fullName>
    </alternativeName>
</protein>
<dbReference type="GO" id="GO:0052689">
    <property type="term" value="F:carboxylic ester hydrolase activity"/>
    <property type="evidence" value="ECO:0007669"/>
    <property type="project" value="UniProtKB-KW"/>
</dbReference>
<dbReference type="STRING" id="747676.F4RXF3"/>
<evidence type="ECO:0000313" key="11">
    <source>
        <dbReference type="EMBL" id="EGG02956.1"/>
    </source>
</evidence>
<dbReference type="PANTHER" id="PTHR10655">
    <property type="entry name" value="LYSOPHOSPHOLIPASE-RELATED"/>
    <property type="match status" value="1"/>
</dbReference>
<dbReference type="InterPro" id="IPR050565">
    <property type="entry name" value="LYPA1-2/EST-like"/>
</dbReference>
<keyword evidence="6" id="KW-0276">Fatty acid metabolism</keyword>
<evidence type="ECO:0000256" key="2">
    <source>
        <dbReference type="ARBA" id="ARBA00012423"/>
    </source>
</evidence>
<evidence type="ECO:0000256" key="5">
    <source>
        <dbReference type="ARBA" id="ARBA00022801"/>
    </source>
</evidence>
<evidence type="ECO:0000256" key="9">
    <source>
        <dbReference type="ARBA" id="ARBA00047337"/>
    </source>
</evidence>
<dbReference type="GeneID" id="18930533"/>
<evidence type="ECO:0000256" key="7">
    <source>
        <dbReference type="ARBA" id="ARBA00029392"/>
    </source>
</evidence>
<dbReference type="InParanoid" id="F4RXF3"/>
<evidence type="ECO:0000256" key="4">
    <source>
        <dbReference type="ARBA" id="ARBA00022487"/>
    </source>
</evidence>
<dbReference type="FunCoup" id="F4RXF3">
    <property type="interactions" value="373"/>
</dbReference>
<keyword evidence="12" id="KW-1185">Reference proteome</keyword>
<dbReference type="InterPro" id="IPR029058">
    <property type="entry name" value="AB_hydrolase_fold"/>
</dbReference>
<dbReference type="GO" id="GO:0006631">
    <property type="term" value="P:fatty acid metabolic process"/>
    <property type="evidence" value="ECO:0007669"/>
    <property type="project" value="UniProtKB-KW"/>
</dbReference>
<evidence type="ECO:0000259" key="10">
    <source>
        <dbReference type="Pfam" id="PF02230"/>
    </source>
</evidence>
<evidence type="ECO:0000256" key="8">
    <source>
        <dbReference type="ARBA" id="ARBA00031195"/>
    </source>
</evidence>
<organism evidence="12">
    <name type="scientific">Melampsora larici-populina (strain 98AG31 / pathotype 3-4-7)</name>
    <name type="common">Poplar leaf rust fungus</name>
    <dbReference type="NCBI Taxonomy" id="747676"/>
    <lineage>
        <taxon>Eukaryota</taxon>
        <taxon>Fungi</taxon>
        <taxon>Dikarya</taxon>
        <taxon>Basidiomycota</taxon>
        <taxon>Pucciniomycotina</taxon>
        <taxon>Pucciniomycetes</taxon>
        <taxon>Pucciniales</taxon>
        <taxon>Melampsoraceae</taxon>
        <taxon>Melampsora</taxon>
    </lineage>
</organism>
<accession>F4RXF3</accession>
<proteinExistence type="inferred from homology"/>
<dbReference type="InterPro" id="IPR003140">
    <property type="entry name" value="PLipase/COase/thioEstase"/>
</dbReference>
<keyword evidence="4" id="KW-0719">Serine esterase</keyword>
<gene>
    <name evidence="11" type="ORF">MELLADRAFT_65978</name>
</gene>
<evidence type="ECO:0000256" key="6">
    <source>
        <dbReference type="ARBA" id="ARBA00022832"/>
    </source>
</evidence>
<comment type="similarity">
    <text evidence="1">Belongs to the AB hydrolase superfamily. AB hydrolase 2 family.</text>
</comment>
<comment type="catalytic activity">
    <reaction evidence="9">
        <text>S-hexadecanoyl-L-cysteinyl-[protein] + H2O = L-cysteinyl-[protein] + hexadecanoate + H(+)</text>
        <dbReference type="Rhea" id="RHEA:19233"/>
        <dbReference type="Rhea" id="RHEA-COMP:10131"/>
        <dbReference type="Rhea" id="RHEA-COMP:11032"/>
        <dbReference type="ChEBI" id="CHEBI:7896"/>
        <dbReference type="ChEBI" id="CHEBI:15377"/>
        <dbReference type="ChEBI" id="CHEBI:15378"/>
        <dbReference type="ChEBI" id="CHEBI:29950"/>
        <dbReference type="ChEBI" id="CHEBI:74151"/>
        <dbReference type="EC" id="3.1.2.22"/>
    </reaction>
</comment>
<dbReference type="Pfam" id="PF02230">
    <property type="entry name" value="Abhydrolase_2"/>
    <property type="match status" value="1"/>
</dbReference>
<name>F4RXF3_MELLP</name>
<dbReference type="KEGG" id="mlr:MELLADRAFT_65978"/>
<dbReference type="EMBL" id="GL883127">
    <property type="protein sequence ID" value="EGG02956.1"/>
    <property type="molecule type" value="Genomic_DNA"/>
</dbReference>
<dbReference type="HOGENOM" id="CLU_049413_3_5_1"/>
<evidence type="ECO:0000256" key="1">
    <source>
        <dbReference type="ARBA" id="ARBA00006499"/>
    </source>
</evidence>